<dbReference type="PANTHER" id="PTHR34985:SF1">
    <property type="entry name" value="SLR0554 PROTEIN"/>
    <property type="match status" value="1"/>
</dbReference>
<dbReference type="SUPFAM" id="SSF52540">
    <property type="entry name" value="P-loop containing nucleoside triphosphate hydrolases"/>
    <property type="match status" value="1"/>
</dbReference>
<keyword evidence="1" id="KW-0175">Coiled coil</keyword>
<dbReference type="InterPro" id="IPR034154">
    <property type="entry name" value="TOPRIM_DnaG/twinkle"/>
</dbReference>
<keyword evidence="5" id="KW-1185">Reference proteome</keyword>
<dbReference type="InterPro" id="IPR007936">
    <property type="entry name" value="VapE-like_dom"/>
</dbReference>
<feature type="coiled-coil region" evidence="1">
    <location>
        <begin position="83"/>
        <end position="113"/>
    </location>
</feature>
<dbReference type="InterPro" id="IPR027417">
    <property type="entry name" value="P-loop_NTPase"/>
</dbReference>
<dbReference type="Proteomes" id="UP000309138">
    <property type="component" value="Unassembled WGS sequence"/>
</dbReference>
<dbReference type="RefSeq" id="WP_136942504.1">
    <property type="nucleotide sequence ID" value="NZ_SWKR01000002.1"/>
</dbReference>
<accession>A0A4U1L169</accession>
<dbReference type="EMBL" id="SWKR01000002">
    <property type="protein sequence ID" value="TKD50561.1"/>
    <property type="molecule type" value="Genomic_DNA"/>
</dbReference>
<feature type="domain" description="Toprim" evidence="3">
    <location>
        <begin position="208"/>
        <end position="320"/>
    </location>
</feature>
<dbReference type="CDD" id="cd01029">
    <property type="entry name" value="TOPRIM_primases"/>
    <property type="match status" value="1"/>
</dbReference>
<name>A0A4U1L169_9SPHN</name>
<organism evidence="4 5">
    <name type="scientific">Sphingomonas baiyangensis</name>
    <dbReference type="NCBI Taxonomy" id="2572576"/>
    <lineage>
        <taxon>Bacteria</taxon>
        <taxon>Pseudomonadati</taxon>
        <taxon>Pseudomonadota</taxon>
        <taxon>Alphaproteobacteria</taxon>
        <taxon>Sphingomonadales</taxon>
        <taxon>Sphingomonadaceae</taxon>
        <taxon>Sphingomonas</taxon>
    </lineage>
</organism>
<feature type="domain" description="Virulence-associated protein E-like" evidence="2">
    <location>
        <begin position="450"/>
        <end position="666"/>
    </location>
</feature>
<evidence type="ECO:0000313" key="4">
    <source>
        <dbReference type="EMBL" id="TKD50561.1"/>
    </source>
</evidence>
<dbReference type="AlphaFoldDB" id="A0A4U1L169"/>
<reference evidence="4 5" key="1">
    <citation type="submission" date="2019-04" db="EMBL/GenBank/DDBJ databases">
        <authorList>
            <person name="Yang Y."/>
            <person name="Wei D."/>
        </authorList>
    </citation>
    <scope>NUCLEOTIDE SEQUENCE [LARGE SCALE GENOMIC DNA]</scope>
    <source>
        <strain evidence="4 5">L-1-4w-11</strain>
    </source>
</reference>
<dbReference type="Pfam" id="PF05272">
    <property type="entry name" value="VapE-like_dom"/>
    <property type="match status" value="1"/>
</dbReference>
<dbReference type="PANTHER" id="PTHR34985">
    <property type="entry name" value="SLR0554 PROTEIN"/>
    <property type="match status" value="1"/>
</dbReference>
<evidence type="ECO:0008006" key="6">
    <source>
        <dbReference type="Google" id="ProtNLM"/>
    </source>
</evidence>
<proteinExistence type="predicted"/>
<evidence type="ECO:0000259" key="2">
    <source>
        <dbReference type="Pfam" id="PF05272"/>
    </source>
</evidence>
<comment type="caution">
    <text evidence="4">The sequence shown here is derived from an EMBL/GenBank/DDBJ whole genome shotgun (WGS) entry which is preliminary data.</text>
</comment>
<evidence type="ECO:0000259" key="3">
    <source>
        <dbReference type="Pfam" id="PF13362"/>
    </source>
</evidence>
<evidence type="ECO:0000313" key="5">
    <source>
        <dbReference type="Proteomes" id="UP000309138"/>
    </source>
</evidence>
<dbReference type="InterPro" id="IPR006171">
    <property type="entry name" value="TOPRIM_dom"/>
</dbReference>
<gene>
    <name evidence="4" type="ORF">FBR43_07130</name>
</gene>
<dbReference type="OrthoDB" id="9763644at2"/>
<protein>
    <recommendedName>
        <fullName evidence="6">Toprim domain-containing protein</fullName>
    </recommendedName>
</protein>
<sequence length="749" mass="84123">MSVLPLPSQSEVERAFFDAMMAAGFNPGRIDADTKDFVRFDAPGDKKGRQNGFYKLKHGRFPVGWFGDWKTGEQHQWQHDFGRELTKKERADIKAEQRRLKAEAEVAREAKHREVAERASELWKKASTEVEAHPYLERKRIAVARGLRSMTAADGTSLLVVPMYAFDHAGKPQLTSLQMIADDGGKRFLKAGRVDGTFFSLKGDASLIVLCEGVATGFSIWQATGASVVCAFNSGNLIEVAKEFQRHRPNAQLLIAGDDDAIAPHDWAERGGGRPWVNAGAKKAEAAAKAVGCRWILPVFADGPDRGRTDFNDLHLREGEPVVRGQIIGAYRSVEPEDSEPGAELIEPEFAQDESWRQRLPKNSNGNPDGANVQGVALYIENHRLMRGRLAWNSFTQAVELDGNEMGDHHVAEFRRIMHADHFRSKKSDVADEMLAEARRHTHDPLKDYLTGIEWDGKARLDTWLADYAGADASPFVSTIGRKFMIGAVARALDPGSKMDTMLILEGEQGIGKSTMIRFLFQDRFFVDHLPDFHSKDSFQQLAGAWVVEVAELAALSKADVGDVKKFLSRVVDKFRPPFGRLPVSIPRRCVFVGSVNPEEGTGYLKDPTGGRRFWPVEVRAVNLDAILRDRDQLWAEAVAYYHEREPWHLTEQPIIEQAAQEQEARRDVDPWETAIRRYLADNVFDYVTIAQLMTGALNLGYDKQDPRALRRVGAILRGMKWKARGERQQGTMVKVYYSPSWWATQGNL</sequence>
<dbReference type="Pfam" id="PF13362">
    <property type="entry name" value="Toprim_3"/>
    <property type="match status" value="1"/>
</dbReference>
<evidence type="ECO:0000256" key="1">
    <source>
        <dbReference type="SAM" id="Coils"/>
    </source>
</evidence>